<dbReference type="AlphaFoldDB" id="A0A222W0I8"/>
<dbReference type="InterPro" id="IPR023365">
    <property type="entry name" value="Sortase_dom-sf"/>
</dbReference>
<dbReference type="Proteomes" id="UP000199494">
    <property type="component" value="Unassembled WGS sequence"/>
</dbReference>
<gene>
    <name evidence="2" type="ORF">SAMN05421630_11220</name>
</gene>
<keyword evidence="3" id="KW-1185">Reference proteome</keyword>
<dbReference type="InterPro" id="IPR005754">
    <property type="entry name" value="Sortase"/>
</dbReference>
<dbReference type="NCBIfam" id="NF033748">
    <property type="entry name" value="class_F_sortase"/>
    <property type="match status" value="1"/>
</dbReference>
<organism evidence="2 3">
    <name type="scientific">Prauserella marina</name>
    <dbReference type="NCBI Taxonomy" id="530584"/>
    <lineage>
        <taxon>Bacteria</taxon>
        <taxon>Bacillati</taxon>
        <taxon>Actinomycetota</taxon>
        <taxon>Actinomycetes</taxon>
        <taxon>Pseudonocardiales</taxon>
        <taxon>Pseudonocardiaceae</taxon>
        <taxon>Prauserella</taxon>
    </lineage>
</organism>
<name>A0A222W0I8_9PSEU</name>
<protein>
    <submittedName>
        <fullName evidence="2">LPXTG-site transpeptidase (Sortase) family protein</fullName>
    </submittedName>
</protein>
<dbReference type="STRING" id="530584.SAMN05421630_11220"/>
<dbReference type="SUPFAM" id="SSF63817">
    <property type="entry name" value="Sortase"/>
    <property type="match status" value="1"/>
</dbReference>
<keyword evidence="1" id="KW-0378">Hydrolase</keyword>
<dbReference type="KEGG" id="pmad:BAY61_22340"/>
<accession>A0A222W0I8</accession>
<evidence type="ECO:0000256" key="1">
    <source>
        <dbReference type="ARBA" id="ARBA00022801"/>
    </source>
</evidence>
<evidence type="ECO:0000313" key="2">
    <source>
        <dbReference type="EMBL" id="SDD75889.1"/>
    </source>
</evidence>
<dbReference type="EMBL" id="FMZE01000012">
    <property type="protein sequence ID" value="SDD75889.1"/>
    <property type="molecule type" value="Genomic_DNA"/>
</dbReference>
<evidence type="ECO:0000313" key="3">
    <source>
        <dbReference type="Proteomes" id="UP000199494"/>
    </source>
</evidence>
<dbReference type="InterPro" id="IPR042001">
    <property type="entry name" value="Sortase_F"/>
</dbReference>
<dbReference type="RefSeq" id="WP_091809886.1">
    <property type="nucleotide sequence ID" value="NZ_CP016353.1"/>
</dbReference>
<proteinExistence type="predicted"/>
<dbReference type="Gene3D" id="2.40.260.10">
    <property type="entry name" value="Sortase"/>
    <property type="match status" value="1"/>
</dbReference>
<dbReference type="GO" id="GO:0016787">
    <property type="term" value="F:hydrolase activity"/>
    <property type="evidence" value="ECO:0007669"/>
    <property type="project" value="UniProtKB-KW"/>
</dbReference>
<sequence>MPGTSQGGSRRFPAVLALLAGLAVVVVIAGRNGENAGRTAESPDRIEIPGIEAESSLIPLGLEKDGTIEVPPVEDAMQAGWYELGPGAGETGPFVVLGHIDSHTDPGIFLRLHELGEGDLVRVYRVDKSVVTYVVDRTEIVDKDRFPTEAVYGNTTGAEIRLITCGGAFDRKQGSYEENLIVYGHLVESPA</sequence>
<dbReference type="CDD" id="cd05829">
    <property type="entry name" value="Sortase_F"/>
    <property type="match status" value="1"/>
</dbReference>
<dbReference type="Pfam" id="PF04203">
    <property type="entry name" value="Sortase"/>
    <property type="match status" value="1"/>
</dbReference>
<dbReference type="OrthoDB" id="525039at2"/>
<reference evidence="2 3" key="1">
    <citation type="submission" date="2016-10" db="EMBL/GenBank/DDBJ databases">
        <authorList>
            <person name="de Groot N.N."/>
        </authorList>
    </citation>
    <scope>NUCLEOTIDE SEQUENCE [LARGE SCALE GENOMIC DNA]</scope>
    <source>
        <strain evidence="2 3">CGMCC 4.5506</strain>
    </source>
</reference>